<dbReference type="STRING" id="1080227.A8L45_15005"/>
<feature type="transmembrane region" description="Helical" evidence="1">
    <location>
        <begin position="60"/>
        <end position="80"/>
    </location>
</feature>
<evidence type="ECO:0000313" key="3">
    <source>
        <dbReference type="Proteomes" id="UP000094936"/>
    </source>
</evidence>
<gene>
    <name evidence="2" type="ORF">A8L45_15005</name>
</gene>
<dbReference type="AlphaFoldDB" id="A0A1C3EF05"/>
<evidence type="ECO:0000256" key="1">
    <source>
        <dbReference type="SAM" id="Phobius"/>
    </source>
</evidence>
<keyword evidence="1" id="KW-0472">Membrane</keyword>
<accession>A0A1C3EF05</accession>
<sequence length="101" mass="10759">MVNIKPNIITEKEVFIMKKVTSPCIVIFTAVSLMMSLPASSHESGHTVDPGFLHSLAHAVISHGGLLAGGLCLAGLFVAVPKVTNLLTKKREHLSVLTKSQ</sequence>
<name>A0A1C3EF05_9GAMM</name>
<keyword evidence="1" id="KW-0812">Transmembrane</keyword>
<dbReference type="Proteomes" id="UP000094936">
    <property type="component" value="Unassembled WGS sequence"/>
</dbReference>
<protein>
    <submittedName>
        <fullName evidence="2">Uncharacterized protein</fullName>
    </submittedName>
</protein>
<dbReference type="EMBL" id="LYBM01000029">
    <property type="protein sequence ID" value="ODA31803.1"/>
    <property type="molecule type" value="Genomic_DNA"/>
</dbReference>
<comment type="caution">
    <text evidence="2">The sequence shown here is derived from an EMBL/GenBank/DDBJ whole genome shotgun (WGS) entry which is preliminary data.</text>
</comment>
<keyword evidence="3" id="KW-1185">Reference proteome</keyword>
<organism evidence="2 3">
    <name type="scientific">Veronia pacifica</name>
    <dbReference type="NCBI Taxonomy" id="1080227"/>
    <lineage>
        <taxon>Bacteria</taxon>
        <taxon>Pseudomonadati</taxon>
        <taxon>Pseudomonadota</taxon>
        <taxon>Gammaproteobacteria</taxon>
        <taxon>Vibrionales</taxon>
        <taxon>Vibrionaceae</taxon>
        <taxon>Veronia</taxon>
    </lineage>
</organism>
<feature type="transmembrane region" description="Helical" evidence="1">
    <location>
        <begin position="20"/>
        <end position="40"/>
    </location>
</feature>
<evidence type="ECO:0000313" key="2">
    <source>
        <dbReference type="EMBL" id="ODA31803.1"/>
    </source>
</evidence>
<reference evidence="2 3" key="1">
    <citation type="submission" date="2016-05" db="EMBL/GenBank/DDBJ databases">
        <title>Genomic Taxonomy of the Vibrionaceae.</title>
        <authorList>
            <person name="Gomez-Gil B."/>
            <person name="Enciso-Ibarra J."/>
        </authorList>
    </citation>
    <scope>NUCLEOTIDE SEQUENCE [LARGE SCALE GENOMIC DNA]</scope>
    <source>
        <strain evidence="2 3">CAIM 1920</strain>
    </source>
</reference>
<proteinExistence type="predicted"/>
<keyword evidence="1" id="KW-1133">Transmembrane helix</keyword>